<dbReference type="EMBL" id="HBIN01023206">
    <property type="protein sequence ID" value="CAE0447894.1"/>
    <property type="molecule type" value="Transcribed_RNA"/>
</dbReference>
<keyword evidence="1" id="KW-0812">Transmembrane</keyword>
<accession>A0A7S3PR38</accession>
<keyword evidence="1" id="KW-0472">Membrane</keyword>
<dbReference type="Gene3D" id="3.90.132.10">
    <property type="entry name" value="Leishmanolysin , domain 2"/>
    <property type="match status" value="1"/>
</dbReference>
<evidence type="ECO:0000256" key="1">
    <source>
        <dbReference type="SAM" id="Phobius"/>
    </source>
</evidence>
<keyword evidence="1" id="KW-1133">Transmembrane helix</keyword>
<organism evidence="2">
    <name type="scientific">Aplanochytrium stocchinoi</name>
    <dbReference type="NCBI Taxonomy" id="215587"/>
    <lineage>
        <taxon>Eukaryota</taxon>
        <taxon>Sar</taxon>
        <taxon>Stramenopiles</taxon>
        <taxon>Bigyra</taxon>
        <taxon>Labyrinthulomycetes</taxon>
        <taxon>Thraustochytrida</taxon>
        <taxon>Thraustochytriidae</taxon>
        <taxon>Aplanochytrium</taxon>
    </lineage>
</organism>
<sequence length="418" mass="44366">MADYQVVVSPDGKQYAVPAAKPKASGGGRGCLSNVLCFLFLAALGGGIYYVYEYTDLFDQLANLLGNDGFVDDTPNGIIGEEIRGNNGTDFVGVIFTTNTTELDQEPYIDAAAWWSAVLKDQGVTNPQTLDQATSSQKLSVLDDVADICPFGAPALGSFIFDNPLLDHLIIVIEIRSFASSGLLGRAGPCLDHQQSGQDFPIFGASQFSSSIKTNAPSQAAYYNTAYETARHEFGHILGIGTKWTGGLLSDKVYPSPSPSPANLANVPKYLGSNGLEGYKDLDTSAEADSAEFVPVEDGRNCKTSPLTIAGASPCFPFRSDINPSDGEGRGSIDSHFKETYFGDELMTYLKTGDPYASNLTLKSLLDIGWESVDTSLAETATSACCALRGGNSGKEYSMPLNFAGDVVIMPPNPAPEG</sequence>
<dbReference type="SUPFAM" id="SSF55486">
    <property type="entry name" value="Metalloproteases ('zincins'), catalytic domain"/>
    <property type="match status" value="1"/>
</dbReference>
<gene>
    <name evidence="2" type="ORF">ASTO00021_LOCUS17858</name>
</gene>
<proteinExistence type="predicted"/>
<evidence type="ECO:0000313" key="2">
    <source>
        <dbReference type="EMBL" id="CAE0447894.1"/>
    </source>
</evidence>
<name>A0A7S3PR38_9STRA</name>
<dbReference type="AlphaFoldDB" id="A0A7S3PR38"/>
<feature type="transmembrane region" description="Helical" evidence="1">
    <location>
        <begin position="31"/>
        <end position="52"/>
    </location>
</feature>
<protein>
    <submittedName>
        <fullName evidence="2">Uncharacterized protein</fullName>
    </submittedName>
</protein>
<reference evidence="2" key="1">
    <citation type="submission" date="2021-01" db="EMBL/GenBank/DDBJ databases">
        <authorList>
            <person name="Corre E."/>
            <person name="Pelletier E."/>
            <person name="Niang G."/>
            <person name="Scheremetjew M."/>
            <person name="Finn R."/>
            <person name="Kale V."/>
            <person name="Holt S."/>
            <person name="Cochrane G."/>
            <person name="Meng A."/>
            <person name="Brown T."/>
            <person name="Cohen L."/>
        </authorList>
    </citation>
    <scope>NUCLEOTIDE SEQUENCE</scope>
    <source>
        <strain evidence="2">GSBS06</strain>
    </source>
</reference>